<evidence type="ECO:0000256" key="7">
    <source>
        <dbReference type="ARBA" id="ARBA00023295"/>
    </source>
</evidence>
<dbReference type="Pfam" id="PF13364">
    <property type="entry name" value="BetaGal_ABD2"/>
    <property type="match status" value="2"/>
</dbReference>
<dbReference type="InterPro" id="IPR025300">
    <property type="entry name" value="BetaGal_jelly_roll_dom"/>
</dbReference>
<evidence type="ECO:0000256" key="1">
    <source>
        <dbReference type="ARBA" id="ARBA00001412"/>
    </source>
</evidence>
<keyword evidence="13" id="KW-1185">Reference proteome</keyword>
<reference evidence="12" key="1">
    <citation type="submission" date="2022-07" db="EMBL/GenBank/DDBJ databases">
        <title>Draft genome sequence of Zalerion maritima ATCC 34329, a (micro)plastics degrading marine fungus.</title>
        <authorList>
            <person name="Paco A."/>
            <person name="Goncalves M.F.M."/>
            <person name="Rocha-Santos T.A.P."/>
            <person name="Alves A."/>
        </authorList>
    </citation>
    <scope>NUCLEOTIDE SEQUENCE</scope>
    <source>
        <strain evidence="12">ATCC 34329</strain>
    </source>
</reference>
<dbReference type="InterPro" id="IPR037110">
    <property type="entry name" value="Betagal_dom2_sf"/>
</dbReference>
<keyword evidence="5 8" id="KW-0378">Hydrolase</keyword>
<dbReference type="Gene3D" id="2.60.120.260">
    <property type="entry name" value="Galactose-binding domain-like"/>
    <property type="match status" value="2"/>
</dbReference>
<evidence type="ECO:0000256" key="5">
    <source>
        <dbReference type="ARBA" id="ARBA00022801"/>
    </source>
</evidence>
<dbReference type="InterPro" id="IPR031330">
    <property type="entry name" value="Gly_Hdrlase_35_cat"/>
</dbReference>
<dbReference type="PANTHER" id="PTHR23421">
    <property type="entry name" value="BETA-GALACTOSIDASE RELATED"/>
    <property type="match status" value="1"/>
</dbReference>
<comment type="similarity">
    <text evidence="2 9">Belongs to the glycosyl hydrolase 35 family.</text>
</comment>
<dbReference type="AlphaFoldDB" id="A0AAD5WN78"/>
<dbReference type="Proteomes" id="UP001201980">
    <property type="component" value="Unassembled WGS sequence"/>
</dbReference>
<dbReference type="InterPro" id="IPR001944">
    <property type="entry name" value="Glycoside_Hdrlase_35"/>
</dbReference>
<dbReference type="PROSITE" id="PS01182">
    <property type="entry name" value="GLYCOSYL_HYDROL_F35"/>
    <property type="match status" value="1"/>
</dbReference>
<evidence type="ECO:0000256" key="3">
    <source>
        <dbReference type="ARBA" id="ARBA00012756"/>
    </source>
</evidence>
<dbReference type="EC" id="3.2.1.23" evidence="3 8"/>
<evidence type="ECO:0000256" key="8">
    <source>
        <dbReference type="RuleBase" id="RU000675"/>
    </source>
</evidence>
<sequence>MRFSSLLGTVSLAGAAAHCLSLGGRSRRHTIRNSITSQSSPEFHSRDAFQDLVTWDEHSLLVKGERIMLFSGEVHPFRLPVPSLWGDVLDKIKALGFNCASFYVDWALLEGKPGEFTAEGVFDWGEFFRLAKEKGIWLIARPGPYVNAEVSGGGFPGWLQRTEAVLRTSQHGYLEATDNYVARIGAMIADAQITNGGPVILYQPENEYSGAIGIDPFPQPEYMAYVEQQARDAGIVVPFINNDAWTGGHNAPGTGLGEVDIYGHDGYPLGFDCANPTAWPAGYLPTNWRSEHLRISPSTPYTIPEFQGGSFDPYGGLGFGRCSELLNHEFERVFYKNLYAAGVTIFNIYMTFGGTNWGNLGHAGGYSSYDYGAAIQEDGRTITREKYAELKLQAQFMLVTPDYVTAVPAESATTRVYSPSDDISITPIIAETPGHGSFFVARHVDYASLASTSYTLTLPSSTFRAGNVTIPQLGGSLTLNGRDSKVHLADYKVGEHRLLYSTAEVFTWKAFEDKTVLVLYGGDGELHEVAFGTGFSAPEVLEPFRGVGGGHVKTKTLNGTTILQFTASATRKVVRMGHGLDVYLLDRNTAYNYWVPILPTEEHGYFGSNFNPAALIVAGGYLVRSAAVDGSTLSLRADFNSSCSLEIMGVPRGVDSLRINDKRFRVNTNNMGNWVAEYAYGRSSRRATAPDLDTLDWKAVDSLPEIGVGYDDGEWPAADHEWTSNTIAPLQTQTSLYGSDYGFNAGVLVFRGHFTASGEEGEVYLSTQGGSAYGCTAWLTPEAQGGEAEWVGSWTGVDALGQQNSTFPLPSPLEEGARYVLTVLVDNTGLDGNWVVGLDLMKAPRGILDYSIRRPLSSAGANSTAGETRVDGWKLTGNLGGEDYLDKSRGPLNEGGLWFERHGLHLPGAPARAGFERARKGPTGGTHEKPGVRYYTATLELDVEEGWDVPFAFVFDNSTETGAYRAFVYVNGWQFGRYVSNVGPQTRFPVPEGILNHQGENTLGLAVWALEPGAAITGFELEAGVPVWSGRDEVVLVEGAQWEERQGVY</sequence>
<organism evidence="12 13">
    <name type="scientific">Zalerion maritima</name>
    <dbReference type="NCBI Taxonomy" id="339359"/>
    <lineage>
        <taxon>Eukaryota</taxon>
        <taxon>Fungi</taxon>
        <taxon>Dikarya</taxon>
        <taxon>Ascomycota</taxon>
        <taxon>Pezizomycotina</taxon>
        <taxon>Sordariomycetes</taxon>
        <taxon>Lulworthiomycetidae</taxon>
        <taxon>Lulworthiales</taxon>
        <taxon>Lulworthiaceae</taxon>
        <taxon>Zalerion</taxon>
    </lineage>
</organism>
<dbReference type="Gene3D" id="2.102.20.10">
    <property type="entry name" value="Beta-galactosidase, domain 2"/>
    <property type="match status" value="1"/>
</dbReference>
<comment type="catalytic activity">
    <reaction evidence="1 8">
        <text>Hydrolysis of terminal non-reducing beta-D-galactose residues in beta-D-galactosides.</text>
        <dbReference type="EC" id="3.2.1.23"/>
    </reaction>
</comment>
<evidence type="ECO:0000256" key="9">
    <source>
        <dbReference type="RuleBase" id="RU003679"/>
    </source>
</evidence>
<evidence type="ECO:0000313" key="13">
    <source>
        <dbReference type="Proteomes" id="UP001201980"/>
    </source>
</evidence>
<evidence type="ECO:0000256" key="2">
    <source>
        <dbReference type="ARBA" id="ARBA00009809"/>
    </source>
</evidence>
<dbReference type="Gene3D" id="2.60.390.10">
    <property type="entry name" value="Beta-galactosidase, domain 3"/>
    <property type="match status" value="1"/>
</dbReference>
<dbReference type="InterPro" id="IPR008979">
    <property type="entry name" value="Galactose-bd-like_sf"/>
</dbReference>
<dbReference type="GO" id="GO:0005975">
    <property type="term" value="P:carbohydrate metabolic process"/>
    <property type="evidence" value="ECO:0007669"/>
    <property type="project" value="InterPro"/>
</dbReference>
<dbReference type="SUPFAM" id="SSF117100">
    <property type="entry name" value="Beta-galactosidase LacA, domain 3"/>
    <property type="match status" value="1"/>
</dbReference>
<evidence type="ECO:0000256" key="10">
    <source>
        <dbReference type="SAM" id="SignalP"/>
    </source>
</evidence>
<dbReference type="InterPro" id="IPR018954">
    <property type="entry name" value="Betagal_dom2"/>
</dbReference>
<feature type="domain" description="Beta-galactosidase" evidence="11">
    <location>
        <begin position="403"/>
        <end position="593"/>
    </location>
</feature>
<dbReference type="InterPro" id="IPR019801">
    <property type="entry name" value="Glyco_hydro_35_CS"/>
</dbReference>
<dbReference type="SUPFAM" id="SSF49785">
    <property type="entry name" value="Galactose-binding domain-like"/>
    <property type="match status" value="2"/>
</dbReference>
<dbReference type="InterPro" id="IPR036833">
    <property type="entry name" value="BetaGal_dom3_sf"/>
</dbReference>
<dbReference type="FunFam" id="3.20.20.80:FF:000040">
    <property type="entry name" value="Beta-galactosidase A"/>
    <property type="match status" value="1"/>
</dbReference>
<proteinExistence type="inferred from homology"/>
<dbReference type="PRINTS" id="PR00742">
    <property type="entry name" value="GLHYDRLASE35"/>
</dbReference>
<dbReference type="GO" id="GO:0004565">
    <property type="term" value="F:beta-galactosidase activity"/>
    <property type="evidence" value="ECO:0007669"/>
    <property type="project" value="UniProtKB-EC"/>
</dbReference>
<dbReference type="FunFam" id="2.102.20.10:FF:000001">
    <property type="entry name" value="Beta-galactosidase A"/>
    <property type="match status" value="1"/>
</dbReference>
<dbReference type="Gene3D" id="3.20.20.80">
    <property type="entry name" value="Glycosidases"/>
    <property type="match status" value="1"/>
</dbReference>
<dbReference type="Pfam" id="PF10435">
    <property type="entry name" value="BetaGal_dom2"/>
    <property type="match status" value="1"/>
</dbReference>
<evidence type="ECO:0000256" key="4">
    <source>
        <dbReference type="ARBA" id="ARBA00022729"/>
    </source>
</evidence>
<feature type="signal peptide" evidence="10">
    <location>
        <begin position="1"/>
        <end position="17"/>
    </location>
</feature>
<feature type="chain" id="PRO_5042040690" description="Beta-galactosidase" evidence="10">
    <location>
        <begin position="18"/>
        <end position="1049"/>
    </location>
</feature>
<dbReference type="InterPro" id="IPR025972">
    <property type="entry name" value="BetaGal_dom3"/>
</dbReference>
<dbReference type="SUPFAM" id="SSF51445">
    <property type="entry name" value="(Trans)glycosidases"/>
    <property type="match status" value="1"/>
</dbReference>
<gene>
    <name evidence="12" type="ORF">MKZ38_009214</name>
</gene>
<evidence type="ECO:0000259" key="11">
    <source>
        <dbReference type="SMART" id="SM01029"/>
    </source>
</evidence>
<keyword evidence="7 8" id="KW-0326">Glycosidase</keyword>
<dbReference type="Pfam" id="PF13363">
    <property type="entry name" value="BetaGal_dom3"/>
    <property type="match status" value="1"/>
</dbReference>
<evidence type="ECO:0000256" key="6">
    <source>
        <dbReference type="ARBA" id="ARBA00023180"/>
    </source>
</evidence>
<dbReference type="InterPro" id="IPR017853">
    <property type="entry name" value="GH"/>
</dbReference>
<dbReference type="SMART" id="SM01029">
    <property type="entry name" value="BetaGal_dom2"/>
    <property type="match status" value="1"/>
</dbReference>
<dbReference type="Pfam" id="PF01301">
    <property type="entry name" value="Glyco_hydro_35"/>
    <property type="match status" value="1"/>
</dbReference>
<keyword evidence="6" id="KW-0325">Glycoprotein</keyword>
<name>A0AAD5WN78_9PEZI</name>
<dbReference type="EMBL" id="JAKWBI020000695">
    <property type="protein sequence ID" value="KAJ2892909.1"/>
    <property type="molecule type" value="Genomic_DNA"/>
</dbReference>
<comment type="caution">
    <text evidence="12">The sequence shown here is derived from an EMBL/GenBank/DDBJ whole genome shotgun (WGS) entry which is preliminary data.</text>
</comment>
<protein>
    <recommendedName>
        <fullName evidence="3 8">Beta-galactosidase</fullName>
        <ecNumber evidence="3 8">3.2.1.23</ecNumber>
    </recommendedName>
</protein>
<dbReference type="SUPFAM" id="SSF51011">
    <property type="entry name" value="Glycosyl hydrolase domain"/>
    <property type="match status" value="1"/>
</dbReference>
<accession>A0AAD5WN78</accession>
<keyword evidence="4 10" id="KW-0732">Signal</keyword>
<evidence type="ECO:0000313" key="12">
    <source>
        <dbReference type="EMBL" id="KAJ2892909.1"/>
    </source>
</evidence>